<dbReference type="AlphaFoldDB" id="A0AAJ6BIT4"/>
<reference evidence="1" key="1">
    <citation type="submission" date="2023-03" db="EMBL/GenBank/DDBJ databases">
        <title>Andean soil-derived lignocellulolytic bacterial consortium as a source of novel taxa and putative plastic-active enzymes.</title>
        <authorList>
            <person name="Diaz-Garcia L."/>
            <person name="Chuvochina M."/>
            <person name="Feuerriegel G."/>
            <person name="Bunk B."/>
            <person name="Sproer C."/>
            <person name="Streit W.R."/>
            <person name="Rodriguez L.M."/>
            <person name="Overmann J."/>
            <person name="Jimenez D.J."/>
        </authorList>
    </citation>
    <scope>NUCLEOTIDE SEQUENCE</scope>
    <source>
        <strain evidence="1">MAG 833</strain>
    </source>
</reference>
<name>A0AAJ6BIT4_9CAUL</name>
<organism evidence="1 2">
    <name type="scientific">Candidatus Brevundimonas colombiensis</name>
    <dbReference type="NCBI Taxonomy" id="3121376"/>
    <lineage>
        <taxon>Bacteria</taxon>
        <taxon>Pseudomonadati</taxon>
        <taxon>Pseudomonadota</taxon>
        <taxon>Alphaproteobacteria</taxon>
        <taxon>Caulobacterales</taxon>
        <taxon>Caulobacteraceae</taxon>
        <taxon>Brevundimonas</taxon>
    </lineage>
</organism>
<proteinExistence type="predicted"/>
<sequence>MPITAIDGRRVIEHGSFVIPHGSTEARLDLAPLFLRIRIDPNREAGDTVAEGTPDGPVLYIGKLTLTQLAAWSGRLEAEGHAFIISISVRAIVTDEVAIHTVDYTVTAP</sequence>
<accession>A0AAJ6BIT4</accession>
<evidence type="ECO:0000313" key="1">
    <source>
        <dbReference type="EMBL" id="WEK38673.1"/>
    </source>
</evidence>
<evidence type="ECO:0000313" key="2">
    <source>
        <dbReference type="Proteomes" id="UP001213664"/>
    </source>
</evidence>
<dbReference type="Proteomes" id="UP001213664">
    <property type="component" value="Chromosome"/>
</dbReference>
<gene>
    <name evidence="1" type="ORF">P0Y50_08915</name>
</gene>
<protein>
    <submittedName>
        <fullName evidence="1">Uncharacterized protein</fullName>
    </submittedName>
</protein>
<dbReference type="EMBL" id="CP119326">
    <property type="protein sequence ID" value="WEK38673.1"/>
    <property type="molecule type" value="Genomic_DNA"/>
</dbReference>